<dbReference type="Gene3D" id="2.170.130.10">
    <property type="entry name" value="TonB-dependent receptor, plug domain"/>
    <property type="match status" value="2"/>
</dbReference>
<gene>
    <name evidence="5" type="ORF">SAMN04488024_105251</name>
</gene>
<evidence type="ECO:0000259" key="4">
    <source>
        <dbReference type="Pfam" id="PF07715"/>
    </source>
</evidence>
<comment type="subcellular location">
    <subcellularLocation>
        <location evidence="2">Cell outer membrane</location>
        <topology evidence="2">Multi-pass membrane protein</topology>
    </subcellularLocation>
</comment>
<feature type="chain" id="PRO_5011585671" evidence="3">
    <location>
        <begin position="30"/>
        <end position="213"/>
    </location>
</feature>
<dbReference type="STRING" id="390242.SAMN04488024_105251"/>
<sequence>MLTKKVTSMKKIIVFTIVMGFTLAGFAQKADSTKTTTIRLRSNAALNSLKPLIVIDGNKQYSRDINLVSLAPDNIESVRILKDSSAVSAYGADGLAGVIEIKTKTALVGSGIAPENNINAEQTKKEATFNIKPAPYNLNITKTEVKLRNGSNSPLYIVDGEEIKEETSINQSNIQSMEVLKDTAAKKLYGAKGINGVIIIKTKDAKPLPQKNN</sequence>
<dbReference type="PANTHER" id="PTHR30069">
    <property type="entry name" value="TONB-DEPENDENT OUTER MEMBRANE RECEPTOR"/>
    <property type="match status" value="1"/>
</dbReference>
<evidence type="ECO:0000313" key="6">
    <source>
        <dbReference type="Proteomes" id="UP000199455"/>
    </source>
</evidence>
<dbReference type="SUPFAM" id="SSF56935">
    <property type="entry name" value="Porins"/>
    <property type="match status" value="2"/>
</dbReference>
<keyword evidence="2" id="KW-1134">Transmembrane beta strand</keyword>
<dbReference type="AlphaFoldDB" id="A0A1G6U6D5"/>
<dbReference type="EMBL" id="FMZH01000005">
    <property type="protein sequence ID" value="SDD36928.1"/>
    <property type="molecule type" value="Genomic_DNA"/>
</dbReference>
<dbReference type="InterPro" id="IPR037066">
    <property type="entry name" value="Plug_dom_sf"/>
</dbReference>
<keyword evidence="6" id="KW-1185">Reference proteome</keyword>
<dbReference type="GO" id="GO:0015344">
    <property type="term" value="F:siderophore uptake transmembrane transporter activity"/>
    <property type="evidence" value="ECO:0007669"/>
    <property type="project" value="TreeGrafter"/>
</dbReference>
<evidence type="ECO:0000256" key="1">
    <source>
        <dbReference type="ARBA" id="ARBA00022729"/>
    </source>
</evidence>
<dbReference type="PROSITE" id="PS52016">
    <property type="entry name" value="TONB_DEPENDENT_REC_3"/>
    <property type="match status" value="1"/>
</dbReference>
<dbReference type="InterPro" id="IPR012910">
    <property type="entry name" value="Plug_dom"/>
</dbReference>
<comment type="similarity">
    <text evidence="2">Belongs to the TonB-dependent receptor family.</text>
</comment>
<keyword evidence="2" id="KW-0472">Membrane</keyword>
<dbReference type="PANTHER" id="PTHR30069:SF29">
    <property type="entry name" value="HEMOGLOBIN AND HEMOGLOBIN-HAPTOGLOBIN-BINDING PROTEIN 1-RELATED"/>
    <property type="match status" value="1"/>
</dbReference>
<dbReference type="GO" id="GO:0044718">
    <property type="term" value="P:siderophore transmembrane transport"/>
    <property type="evidence" value="ECO:0007669"/>
    <property type="project" value="TreeGrafter"/>
</dbReference>
<name>A0A1G6U6D5_9SPHI</name>
<evidence type="ECO:0000313" key="5">
    <source>
        <dbReference type="EMBL" id="SDD36928.1"/>
    </source>
</evidence>
<dbReference type="Proteomes" id="UP000199455">
    <property type="component" value="Unassembled WGS sequence"/>
</dbReference>
<reference evidence="6" key="1">
    <citation type="submission" date="2016-10" db="EMBL/GenBank/DDBJ databases">
        <authorList>
            <person name="Varghese N."/>
            <person name="Submissions S."/>
        </authorList>
    </citation>
    <scope>NUCLEOTIDE SEQUENCE [LARGE SCALE GENOMIC DNA]</scope>
    <source>
        <strain evidence="6">DSM 18609</strain>
    </source>
</reference>
<feature type="domain" description="TonB-dependent receptor plug" evidence="4">
    <location>
        <begin position="28"/>
        <end position="98"/>
    </location>
</feature>
<proteinExistence type="inferred from homology"/>
<dbReference type="InterPro" id="IPR039426">
    <property type="entry name" value="TonB-dep_rcpt-like"/>
</dbReference>
<keyword evidence="2" id="KW-0812">Transmembrane</keyword>
<keyword evidence="5" id="KW-0675">Receptor</keyword>
<organism evidence="5 6">
    <name type="scientific">Pedobacter soli</name>
    <dbReference type="NCBI Taxonomy" id="390242"/>
    <lineage>
        <taxon>Bacteria</taxon>
        <taxon>Pseudomonadati</taxon>
        <taxon>Bacteroidota</taxon>
        <taxon>Sphingobacteriia</taxon>
        <taxon>Sphingobacteriales</taxon>
        <taxon>Sphingobacteriaceae</taxon>
        <taxon>Pedobacter</taxon>
    </lineage>
</organism>
<evidence type="ECO:0000256" key="2">
    <source>
        <dbReference type="PROSITE-ProRule" id="PRU01360"/>
    </source>
</evidence>
<dbReference type="Pfam" id="PF07715">
    <property type="entry name" value="Plug"/>
    <property type="match status" value="1"/>
</dbReference>
<keyword evidence="2" id="KW-0998">Cell outer membrane</keyword>
<keyword evidence="1 3" id="KW-0732">Signal</keyword>
<accession>A0A1G6U6D5</accession>
<keyword evidence="2" id="KW-0813">Transport</keyword>
<evidence type="ECO:0000256" key="3">
    <source>
        <dbReference type="SAM" id="SignalP"/>
    </source>
</evidence>
<feature type="signal peptide" evidence="3">
    <location>
        <begin position="1"/>
        <end position="29"/>
    </location>
</feature>
<dbReference type="GO" id="GO:0009279">
    <property type="term" value="C:cell outer membrane"/>
    <property type="evidence" value="ECO:0007669"/>
    <property type="project" value="UniProtKB-SubCell"/>
</dbReference>
<protein>
    <submittedName>
        <fullName evidence="5">TonB-dependent outer membrane receptor, SusC/RagA subfamily, signature region</fullName>
    </submittedName>
</protein>